<dbReference type="InterPro" id="IPR041367">
    <property type="entry name" value="Znf-CCCH_4"/>
</dbReference>
<organism evidence="8 9">
    <name type="scientific">Monoraphidium neglectum</name>
    <dbReference type="NCBI Taxonomy" id="145388"/>
    <lineage>
        <taxon>Eukaryota</taxon>
        <taxon>Viridiplantae</taxon>
        <taxon>Chlorophyta</taxon>
        <taxon>core chlorophytes</taxon>
        <taxon>Chlorophyceae</taxon>
        <taxon>CS clade</taxon>
        <taxon>Sphaeropleales</taxon>
        <taxon>Selenastraceae</taxon>
        <taxon>Monoraphidium</taxon>
    </lineage>
</organism>
<dbReference type="AlphaFoldDB" id="A0A0D2MQ13"/>
<evidence type="ECO:0000256" key="6">
    <source>
        <dbReference type="SAM" id="MobiDB-lite"/>
    </source>
</evidence>
<dbReference type="InterPro" id="IPR045072">
    <property type="entry name" value="MKRN-like"/>
</dbReference>
<evidence type="ECO:0000259" key="7">
    <source>
        <dbReference type="PROSITE" id="PS50103"/>
    </source>
</evidence>
<dbReference type="InterPro" id="IPR036855">
    <property type="entry name" value="Znf_CCCH_sf"/>
</dbReference>
<keyword evidence="3 5" id="KW-0863">Zinc-finger</keyword>
<evidence type="ECO:0000256" key="3">
    <source>
        <dbReference type="ARBA" id="ARBA00022771"/>
    </source>
</evidence>
<dbReference type="RefSeq" id="XP_013895755.1">
    <property type="nucleotide sequence ID" value="XM_014040301.1"/>
</dbReference>
<feature type="region of interest" description="Disordered" evidence="6">
    <location>
        <begin position="27"/>
        <end position="88"/>
    </location>
</feature>
<dbReference type="GO" id="GO:0008270">
    <property type="term" value="F:zinc ion binding"/>
    <property type="evidence" value="ECO:0007669"/>
    <property type="project" value="UniProtKB-KW"/>
</dbReference>
<evidence type="ECO:0000313" key="8">
    <source>
        <dbReference type="EMBL" id="KIY96735.1"/>
    </source>
</evidence>
<evidence type="ECO:0000256" key="5">
    <source>
        <dbReference type="PROSITE-ProRule" id="PRU00723"/>
    </source>
</evidence>
<sequence>MHDSSQVCKFFLAGNCAYGDQCRFEHSGGRGDAIRPSSRRPPAGPGGGGPQYGGPPPPGQGEWSGGVYKWPSGADEFGLMESSDPNPNWDDYMDPEEMEAFELWQKEQLEGGGGGAYPDGFDGEDLVDPSDIPLCQEYEAHGACAGGDECPLIHGEQCEGCGRYAIHPYNPELIAAHTKGCGGAAAAGGGDGAGAAAAAEEGAAGQEAQDGEDSAAPAAAAEVAAEAGKQEQTAGAAGGASAADELAAGLEATRIEG</sequence>
<dbReference type="InterPro" id="IPR000571">
    <property type="entry name" value="Znf_CCCH"/>
</dbReference>
<accession>A0A0D2MQ13</accession>
<reference evidence="8 9" key="1">
    <citation type="journal article" date="2013" name="BMC Genomics">
        <title>Reconstruction of the lipid metabolism for the microalga Monoraphidium neglectum from its genome sequence reveals characteristics suitable for biofuel production.</title>
        <authorList>
            <person name="Bogen C."/>
            <person name="Al-Dilaimi A."/>
            <person name="Albersmeier A."/>
            <person name="Wichmann J."/>
            <person name="Grundmann M."/>
            <person name="Rupp O."/>
            <person name="Lauersen K.J."/>
            <person name="Blifernez-Klassen O."/>
            <person name="Kalinowski J."/>
            <person name="Goesmann A."/>
            <person name="Mussgnug J.H."/>
            <person name="Kruse O."/>
        </authorList>
    </citation>
    <scope>NUCLEOTIDE SEQUENCE [LARGE SCALE GENOMIC DNA]</scope>
    <source>
        <strain evidence="8 9">SAG 48.87</strain>
    </source>
</reference>
<protein>
    <recommendedName>
        <fullName evidence="7">C3H1-type domain-containing protein</fullName>
    </recommendedName>
</protein>
<dbReference type="GeneID" id="25728468"/>
<dbReference type="Proteomes" id="UP000054498">
    <property type="component" value="Unassembled WGS sequence"/>
</dbReference>
<dbReference type="PANTHER" id="PTHR11224">
    <property type="entry name" value="MAKORIN-RELATED"/>
    <property type="match status" value="1"/>
</dbReference>
<feature type="domain" description="C3H1-type" evidence="7">
    <location>
        <begin position="129"/>
        <end position="157"/>
    </location>
</feature>
<keyword evidence="2" id="KW-0677">Repeat</keyword>
<dbReference type="SMART" id="SM00356">
    <property type="entry name" value="ZnF_C3H1"/>
    <property type="match status" value="2"/>
</dbReference>
<dbReference type="OrthoDB" id="411372at2759"/>
<dbReference type="EMBL" id="KK102866">
    <property type="protein sequence ID" value="KIY96735.1"/>
    <property type="molecule type" value="Genomic_DNA"/>
</dbReference>
<keyword evidence="9" id="KW-1185">Reference proteome</keyword>
<dbReference type="Gene3D" id="4.10.1000.10">
    <property type="entry name" value="Zinc finger, CCCH-type"/>
    <property type="match status" value="1"/>
</dbReference>
<gene>
    <name evidence="8" type="ORF">MNEG_11227</name>
</gene>
<keyword evidence="1 5" id="KW-0479">Metal-binding</keyword>
<proteinExistence type="predicted"/>
<dbReference type="SUPFAM" id="SSF90229">
    <property type="entry name" value="CCCH zinc finger"/>
    <property type="match status" value="2"/>
</dbReference>
<evidence type="ECO:0000256" key="2">
    <source>
        <dbReference type="ARBA" id="ARBA00022737"/>
    </source>
</evidence>
<dbReference type="Pfam" id="PF18044">
    <property type="entry name" value="zf-CCCH_4"/>
    <property type="match status" value="1"/>
</dbReference>
<feature type="compositionally biased region" description="Low complexity" evidence="6">
    <location>
        <begin position="215"/>
        <end position="242"/>
    </location>
</feature>
<dbReference type="GO" id="GO:0000209">
    <property type="term" value="P:protein polyubiquitination"/>
    <property type="evidence" value="ECO:0007669"/>
    <property type="project" value="InterPro"/>
</dbReference>
<dbReference type="KEGG" id="mng:MNEG_11227"/>
<dbReference type="STRING" id="145388.A0A0D2MQ13"/>
<dbReference type="PANTHER" id="PTHR11224:SF10">
    <property type="entry name" value="IP09428P-RELATED"/>
    <property type="match status" value="1"/>
</dbReference>
<evidence type="ECO:0000256" key="1">
    <source>
        <dbReference type="ARBA" id="ARBA00022723"/>
    </source>
</evidence>
<feature type="domain" description="C3H1-type" evidence="7">
    <location>
        <begin position="3"/>
        <end position="29"/>
    </location>
</feature>
<keyword evidence="4 5" id="KW-0862">Zinc</keyword>
<feature type="zinc finger region" description="C3H1-type" evidence="5">
    <location>
        <begin position="129"/>
        <end position="157"/>
    </location>
</feature>
<evidence type="ECO:0000313" key="9">
    <source>
        <dbReference type="Proteomes" id="UP000054498"/>
    </source>
</evidence>
<feature type="compositionally biased region" description="Low complexity" evidence="6">
    <location>
        <begin position="194"/>
        <end position="208"/>
    </location>
</feature>
<feature type="zinc finger region" description="C3H1-type" evidence="5">
    <location>
        <begin position="3"/>
        <end position="29"/>
    </location>
</feature>
<dbReference type="PROSITE" id="PS50103">
    <property type="entry name" value="ZF_C3H1"/>
    <property type="match status" value="2"/>
</dbReference>
<name>A0A0D2MQ13_9CHLO</name>
<feature type="region of interest" description="Disordered" evidence="6">
    <location>
        <begin position="190"/>
        <end position="242"/>
    </location>
</feature>
<evidence type="ECO:0000256" key="4">
    <source>
        <dbReference type="ARBA" id="ARBA00022833"/>
    </source>
</evidence>
<dbReference type="GO" id="GO:0061630">
    <property type="term" value="F:ubiquitin protein ligase activity"/>
    <property type="evidence" value="ECO:0007669"/>
    <property type="project" value="InterPro"/>
</dbReference>